<feature type="compositionally biased region" description="Pro residues" evidence="1">
    <location>
        <begin position="684"/>
        <end position="694"/>
    </location>
</feature>
<feature type="compositionally biased region" description="Low complexity" evidence="1">
    <location>
        <begin position="596"/>
        <end position="608"/>
    </location>
</feature>
<dbReference type="AlphaFoldDB" id="A0AAV2S1P5"/>
<dbReference type="InterPro" id="IPR050933">
    <property type="entry name" value="Circadian_TF"/>
</dbReference>
<proteinExistence type="predicted"/>
<feature type="region of interest" description="Disordered" evidence="1">
    <location>
        <begin position="371"/>
        <end position="393"/>
    </location>
</feature>
<reference evidence="3 4" key="1">
    <citation type="submission" date="2024-05" db="EMBL/GenBank/DDBJ databases">
        <authorList>
            <person name="Wallberg A."/>
        </authorList>
    </citation>
    <scope>NUCLEOTIDE SEQUENCE [LARGE SCALE GENOMIC DNA]</scope>
</reference>
<evidence type="ECO:0000313" key="3">
    <source>
        <dbReference type="EMBL" id="CAL4158452.1"/>
    </source>
</evidence>
<keyword evidence="4" id="KW-1185">Reference proteome</keyword>
<sequence>KSFVRVVKDRPITELSLMESIQDEYITRHQMDGKILYTDHRISFVTGLMPGEVLGSSAFNYMHSEDMLWSIVAQKQMFSSSQGQGIVSYRLQCRDGQYVTLRSRGFLEVNKQTGQVDTFVCINTVLSVRETAEDEIRNQRRKLLPMISCQESENLLNSISSSLPPELFNLLKPLLNPETVQRMIDSLDKVNLDLDRNSKIKFPSSNNACNSNDFQERWQDDGWEEINPNHPPPKPLPPPGRIQNDMMAEDHINVNKQWYSMNPKKRNQDGKNYFPPSKKVSTLSSHSEQYSSYSHSENHKQNYGMDGQTHFQQNLRWQLDGTQMLSGQPVGSPQTKRFCPDTNNIGNSFASKGQNNNCSISSPLDALSPMSHSSYSTFGEDDPNSTCSVESPSVNDSPLSVESCISTIFGSPVNSMCSNFDDAADSNTDNNRYMGTSDTNIANNHTSGMNDNNTVSHIKSYDGTNNSNIEMGGIAGAISRPECISPSICTGQQQLTIHSPTIAQVRSPGGMVCTPAGIVHSPGLSSPTDFQCSVSSKTHPMSPTQSVFFQSQSTLPEQDCNLTQISPFKKPHNKIQTNLPTSYQTQRSFHQPMMRNSSNSNSFPSNGNGQLLISQRQQTQEHYNLQNPRLGISMEEKDYFTHQHTPDNIKSVTDEPYTVTEEGQQGNNTSYLNSLSSNMDSSRIPPPPKPPHPTQLPEAPRYNLQQHQQQSQQQQHRGKIIP</sequence>
<evidence type="ECO:0000256" key="1">
    <source>
        <dbReference type="SAM" id="MobiDB-lite"/>
    </source>
</evidence>
<dbReference type="CDD" id="cd00130">
    <property type="entry name" value="PAS"/>
    <property type="match status" value="1"/>
</dbReference>
<protein>
    <recommendedName>
        <fullName evidence="2">PAS domain-containing protein</fullName>
    </recommendedName>
</protein>
<feature type="domain" description="PAS" evidence="2">
    <location>
        <begin position="32"/>
        <end position="66"/>
    </location>
</feature>
<dbReference type="EMBL" id="CAXKWB010042761">
    <property type="protein sequence ID" value="CAL4158452.1"/>
    <property type="molecule type" value="Genomic_DNA"/>
</dbReference>
<comment type="caution">
    <text evidence="3">The sequence shown here is derived from an EMBL/GenBank/DDBJ whole genome shotgun (WGS) entry which is preliminary data.</text>
</comment>
<dbReference type="SMART" id="SM00086">
    <property type="entry name" value="PAC"/>
    <property type="match status" value="1"/>
</dbReference>
<dbReference type="Pfam" id="PF14598">
    <property type="entry name" value="PAS_11"/>
    <property type="match status" value="1"/>
</dbReference>
<feature type="region of interest" description="Disordered" evidence="1">
    <location>
        <begin position="589"/>
        <end position="609"/>
    </location>
</feature>
<evidence type="ECO:0000259" key="2">
    <source>
        <dbReference type="PROSITE" id="PS50112"/>
    </source>
</evidence>
<feature type="region of interest" description="Disordered" evidence="1">
    <location>
        <begin position="263"/>
        <end position="287"/>
    </location>
</feature>
<dbReference type="Proteomes" id="UP001497623">
    <property type="component" value="Unassembled WGS sequence"/>
</dbReference>
<dbReference type="InterPro" id="IPR001610">
    <property type="entry name" value="PAC"/>
</dbReference>
<accession>A0AAV2S1P5</accession>
<name>A0AAV2S1P5_MEGNR</name>
<feature type="compositionally biased region" description="Polar residues" evidence="1">
    <location>
        <begin position="384"/>
        <end position="393"/>
    </location>
</feature>
<gene>
    <name evidence="3" type="ORF">MNOR_LOCUS32090</name>
</gene>
<feature type="non-terminal residue" evidence="3">
    <location>
        <position position="1"/>
    </location>
</feature>
<organism evidence="3 4">
    <name type="scientific">Meganyctiphanes norvegica</name>
    <name type="common">Northern krill</name>
    <name type="synonym">Thysanopoda norvegica</name>
    <dbReference type="NCBI Taxonomy" id="48144"/>
    <lineage>
        <taxon>Eukaryota</taxon>
        <taxon>Metazoa</taxon>
        <taxon>Ecdysozoa</taxon>
        <taxon>Arthropoda</taxon>
        <taxon>Crustacea</taxon>
        <taxon>Multicrustacea</taxon>
        <taxon>Malacostraca</taxon>
        <taxon>Eumalacostraca</taxon>
        <taxon>Eucarida</taxon>
        <taxon>Euphausiacea</taxon>
        <taxon>Euphausiidae</taxon>
        <taxon>Meganyctiphanes</taxon>
    </lineage>
</organism>
<evidence type="ECO:0000313" key="4">
    <source>
        <dbReference type="Proteomes" id="UP001497623"/>
    </source>
</evidence>
<feature type="non-terminal residue" evidence="3">
    <location>
        <position position="722"/>
    </location>
</feature>
<dbReference type="Gene3D" id="3.30.450.20">
    <property type="entry name" value="PAS domain"/>
    <property type="match status" value="1"/>
</dbReference>
<dbReference type="PROSITE" id="PS50112">
    <property type="entry name" value="PAS"/>
    <property type="match status" value="1"/>
</dbReference>
<dbReference type="InterPro" id="IPR000014">
    <property type="entry name" value="PAS"/>
</dbReference>
<dbReference type="PANTHER" id="PTHR23042">
    <property type="entry name" value="CIRCADIAN PROTEIN CLOCK/ARNT/BMAL/PAS"/>
    <property type="match status" value="1"/>
</dbReference>
<dbReference type="SUPFAM" id="SSF55785">
    <property type="entry name" value="PYP-like sensor domain (PAS domain)"/>
    <property type="match status" value="1"/>
</dbReference>
<dbReference type="InterPro" id="IPR035965">
    <property type="entry name" value="PAS-like_dom_sf"/>
</dbReference>
<feature type="region of interest" description="Disordered" evidence="1">
    <location>
        <begin position="660"/>
        <end position="722"/>
    </location>
</feature>
<feature type="compositionally biased region" description="Low complexity" evidence="1">
    <location>
        <begin position="667"/>
        <end position="678"/>
    </location>
</feature>
<feature type="compositionally biased region" description="Low complexity" evidence="1">
    <location>
        <begin position="705"/>
        <end position="715"/>
    </location>
</feature>